<dbReference type="SUPFAM" id="SSF48403">
    <property type="entry name" value="Ankyrin repeat"/>
    <property type="match status" value="1"/>
</dbReference>
<proteinExistence type="predicted"/>
<sequence>MKRGNSRPINNIQRGKAVAKPTAKVAFPKKVTMVGAYENLASLINEYENINDPLIGFSQPQIYQKLYDAIIKRDLELLRSYINFHKEEIVQAFLKTEPKSLFHLAIKSGVIEMVESILRLNIPVNILNKNLKTAMHKAWKNLNIVKLLIQHNADINPRDKKGKVPLHYAILSLSGDELAELVALGFDLHIKDNDGNMPIDLIQNQDLKAFLLNKYFWQKSKGLLFVSKFRPNFFVGTLNINLRREILDYL</sequence>
<evidence type="ECO:0000256" key="1">
    <source>
        <dbReference type="ARBA" id="ARBA00022737"/>
    </source>
</evidence>
<evidence type="ECO:0008006" key="6">
    <source>
        <dbReference type="Google" id="ProtNLM"/>
    </source>
</evidence>
<dbReference type="InterPro" id="IPR036770">
    <property type="entry name" value="Ankyrin_rpt-contain_sf"/>
</dbReference>
<comment type="caution">
    <text evidence="4">The sequence shown here is derived from an EMBL/GenBank/DDBJ whole genome shotgun (WGS) entry which is preliminary data.</text>
</comment>
<dbReference type="AlphaFoldDB" id="A0AAU9IYY6"/>
<dbReference type="PROSITE" id="PS50088">
    <property type="entry name" value="ANK_REPEAT"/>
    <property type="match status" value="1"/>
</dbReference>
<dbReference type="Pfam" id="PF12796">
    <property type="entry name" value="Ank_2"/>
    <property type="match status" value="1"/>
</dbReference>
<dbReference type="PANTHER" id="PTHR24134">
    <property type="entry name" value="ANKYRIN REPEAT-CONTAINING PROTEIN DDB_G0279043"/>
    <property type="match status" value="1"/>
</dbReference>
<accession>A0AAU9IYY6</accession>
<feature type="repeat" description="ANK" evidence="3">
    <location>
        <begin position="161"/>
        <end position="193"/>
    </location>
</feature>
<protein>
    <recommendedName>
        <fullName evidence="6">Ankyrin repeat domain-containing protein</fullName>
    </recommendedName>
</protein>
<evidence type="ECO:0000313" key="4">
    <source>
        <dbReference type="EMBL" id="CAG9318254.1"/>
    </source>
</evidence>
<dbReference type="EMBL" id="CAJZBQ010000020">
    <property type="protein sequence ID" value="CAG9318254.1"/>
    <property type="molecule type" value="Genomic_DNA"/>
</dbReference>
<keyword evidence="5" id="KW-1185">Reference proteome</keyword>
<keyword evidence="1" id="KW-0677">Repeat</keyword>
<evidence type="ECO:0000256" key="3">
    <source>
        <dbReference type="PROSITE-ProRule" id="PRU00023"/>
    </source>
</evidence>
<gene>
    <name evidence="4" type="ORF">BSTOLATCC_MIC20732</name>
</gene>
<reference evidence="4" key="1">
    <citation type="submission" date="2021-09" db="EMBL/GenBank/DDBJ databases">
        <authorList>
            <consortium name="AG Swart"/>
            <person name="Singh M."/>
            <person name="Singh A."/>
            <person name="Seah K."/>
            <person name="Emmerich C."/>
        </authorList>
    </citation>
    <scope>NUCLEOTIDE SEQUENCE</scope>
    <source>
        <strain evidence="4">ATCC30299</strain>
    </source>
</reference>
<dbReference type="InterPro" id="IPR002110">
    <property type="entry name" value="Ankyrin_rpt"/>
</dbReference>
<dbReference type="SMART" id="SM00248">
    <property type="entry name" value="ANK"/>
    <property type="match status" value="3"/>
</dbReference>
<evidence type="ECO:0000256" key="2">
    <source>
        <dbReference type="ARBA" id="ARBA00023043"/>
    </source>
</evidence>
<name>A0AAU9IYY6_9CILI</name>
<organism evidence="4 5">
    <name type="scientific">Blepharisma stoltei</name>
    <dbReference type="NCBI Taxonomy" id="1481888"/>
    <lineage>
        <taxon>Eukaryota</taxon>
        <taxon>Sar</taxon>
        <taxon>Alveolata</taxon>
        <taxon>Ciliophora</taxon>
        <taxon>Postciliodesmatophora</taxon>
        <taxon>Heterotrichea</taxon>
        <taxon>Heterotrichida</taxon>
        <taxon>Blepharismidae</taxon>
        <taxon>Blepharisma</taxon>
    </lineage>
</organism>
<dbReference type="Gene3D" id="1.25.40.20">
    <property type="entry name" value="Ankyrin repeat-containing domain"/>
    <property type="match status" value="1"/>
</dbReference>
<keyword evidence="2 3" id="KW-0040">ANK repeat</keyword>
<dbReference type="Proteomes" id="UP001162131">
    <property type="component" value="Unassembled WGS sequence"/>
</dbReference>
<evidence type="ECO:0000313" key="5">
    <source>
        <dbReference type="Proteomes" id="UP001162131"/>
    </source>
</evidence>
<dbReference type="PANTHER" id="PTHR24134:SF9">
    <property type="entry name" value="ANKYRIN REPEAT AND SOCS BOX PROTEIN 8"/>
    <property type="match status" value="1"/>
</dbReference>